<dbReference type="PROSITE" id="PS50022">
    <property type="entry name" value="FA58C_3"/>
    <property type="match status" value="4"/>
</dbReference>
<dbReference type="InterPro" id="IPR008979">
    <property type="entry name" value="Galactose-bd-like_sf"/>
</dbReference>
<dbReference type="PROSITE" id="PS51257">
    <property type="entry name" value="PROKAR_LIPOPROTEIN"/>
    <property type="match status" value="1"/>
</dbReference>
<evidence type="ECO:0000256" key="1">
    <source>
        <dbReference type="SAM" id="SignalP"/>
    </source>
</evidence>
<dbReference type="InterPro" id="IPR000421">
    <property type="entry name" value="FA58C"/>
</dbReference>
<gene>
    <name evidence="3" type="ORF">ACFO3I_02445</name>
</gene>
<feature type="domain" description="F5/8 type C" evidence="2">
    <location>
        <begin position="783"/>
        <end position="940"/>
    </location>
</feature>
<protein>
    <submittedName>
        <fullName evidence="3">Discoidin domain-containing protein</fullName>
    </submittedName>
</protein>
<feature type="domain" description="F5/8 type C" evidence="2">
    <location>
        <begin position="326"/>
        <end position="494"/>
    </location>
</feature>
<feature type="signal peptide" evidence="1">
    <location>
        <begin position="1"/>
        <end position="21"/>
    </location>
</feature>
<feature type="domain" description="F5/8 type C" evidence="2">
    <location>
        <begin position="495"/>
        <end position="590"/>
    </location>
</feature>
<feature type="domain" description="F5/8 type C" evidence="2">
    <location>
        <begin position="639"/>
        <end position="749"/>
    </location>
</feature>
<evidence type="ECO:0000313" key="4">
    <source>
        <dbReference type="Proteomes" id="UP001595962"/>
    </source>
</evidence>
<evidence type="ECO:0000259" key="2">
    <source>
        <dbReference type="PROSITE" id="PS50022"/>
    </source>
</evidence>
<feature type="chain" id="PRO_5045220282" evidence="1">
    <location>
        <begin position="22"/>
        <end position="942"/>
    </location>
</feature>
<name>A0ABV9JGN7_9GAMM</name>
<comment type="caution">
    <text evidence="3">The sequence shown here is derived from an EMBL/GenBank/DDBJ whole genome shotgun (WGS) entry which is preliminary data.</text>
</comment>
<evidence type="ECO:0000313" key="3">
    <source>
        <dbReference type="EMBL" id="MFC4653878.1"/>
    </source>
</evidence>
<keyword evidence="1" id="KW-0732">Signal</keyword>
<dbReference type="Proteomes" id="UP001595962">
    <property type="component" value="Unassembled WGS sequence"/>
</dbReference>
<reference evidence="4" key="1">
    <citation type="journal article" date="2019" name="Int. J. Syst. Evol. Microbiol.">
        <title>The Global Catalogue of Microorganisms (GCM) 10K type strain sequencing project: providing services to taxonomists for standard genome sequencing and annotation.</title>
        <authorList>
            <consortium name="The Broad Institute Genomics Platform"/>
            <consortium name="The Broad Institute Genome Sequencing Center for Infectious Disease"/>
            <person name="Wu L."/>
            <person name="Ma J."/>
        </authorList>
    </citation>
    <scope>NUCLEOTIDE SEQUENCE [LARGE SCALE GENOMIC DNA]</scope>
    <source>
        <strain evidence="4">DT28</strain>
    </source>
</reference>
<organism evidence="3 4">
    <name type="scientific">Rheinheimera marina</name>
    <dbReference type="NCBI Taxonomy" id="1774958"/>
    <lineage>
        <taxon>Bacteria</taxon>
        <taxon>Pseudomonadati</taxon>
        <taxon>Pseudomonadota</taxon>
        <taxon>Gammaproteobacteria</taxon>
        <taxon>Chromatiales</taxon>
        <taxon>Chromatiaceae</taxon>
        <taxon>Rheinheimera</taxon>
    </lineage>
</organism>
<dbReference type="EMBL" id="JBHSGB010000002">
    <property type="protein sequence ID" value="MFC4653878.1"/>
    <property type="molecule type" value="Genomic_DNA"/>
</dbReference>
<proteinExistence type="predicted"/>
<dbReference type="SUPFAM" id="SSF49785">
    <property type="entry name" value="Galactose-binding domain-like"/>
    <property type="match status" value="4"/>
</dbReference>
<dbReference type="Pfam" id="PF00754">
    <property type="entry name" value="F5_F8_type_C"/>
    <property type="match status" value="4"/>
</dbReference>
<dbReference type="Gene3D" id="2.60.120.260">
    <property type="entry name" value="Galactose-binding domain-like"/>
    <property type="match status" value="4"/>
</dbReference>
<dbReference type="RefSeq" id="WP_377331461.1">
    <property type="nucleotide sequence ID" value="NZ_JBHSGB010000002.1"/>
</dbReference>
<accession>A0ABV9JGN7</accession>
<keyword evidence="4" id="KW-1185">Reference proteome</keyword>
<sequence length="942" mass="100949">MKTFKTTQSALALAVAFGVLTGCGGGKEVDPNDVPVQLDTTSADLAGSVVKGTLSNAAIQVTQLNGSALTLSSTPRTDATGEAGFSVSGQPGYGINSMLKIAVTADAQSQMVCDAINCAGTAMGGSLSGDTLATLKLNTMTYLQVAYASQADNQVDAQFYANALTTIATALVEKDVAGGRNVAVRALYELALADNARRALRALGLDSKTNVFNTALVSAEAYENFVTDTQCEDVEVTDGDGNTTVQEQCTDVLVAPDVIKLSLLNAAFANLQSSEQFDQLFASALDAIYLAQDGDETALEPLRQRLLDSIAAVPYLDQLNLTAEDVVDLKLKFAEEQADTGPIHRITTAANLATAVITGRNRISDAEAEAKAFDGDTSTKWLDHNDWKGAPTEENPSWIQIQFATPQAVNTLSITSANDSPSRDPENFTVLGSNDGETWVTLGSFIGESFDERFESKDFKFDNGLAYSYYKLNITKNKGDDGLMQLAEIELFGPIYPDLKHPTANANITARGQISDAEAPTKAFDGDTETKWLDNKGVPSEAEPSWVQLDYPAPVAISSLALTSANDSPGRDPENFNLQGSNDGVTWVTLGSWLGESFDERFERQSFRVDNSLAFSSYRLNITKNKGDDVLMQVAEIELIGPEVPGLNHGRSSGVQITGRAAISDGEAVTKAFDGDSSTKWLDNEAVPTAAAPAWAEISLPTAQAVTQLALTSANDAPDRDPENFTLQASKDGETWIDLASWLGVSFDARFQRQIFSVGNQLGFPYYRLNITKNKGDANLMQVAEIELIGPQHQAVVHSHQAGVAITGRAAISDNEAASKAFDGDSSTKWLDNEAVPTAEAPSWVELDMGAEVIVNALALTSANDAPDRDPENFSLLGSNDGESWFTVGSWIGEAFDQRFERKLFNTGSGRAFRFYRVEISKNKGDSNLMQVAEIELIGPDI</sequence>